<keyword evidence="2" id="KW-0472">Membrane</keyword>
<dbReference type="InterPro" id="IPR013766">
    <property type="entry name" value="Thioredoxin_domain"/>
</dbReference>
<feature type="domain" description="Thioredoxin" evidence="3">
    <location>
        <begin position="53"/>
        <end position="195"/>
    </location>
</feature>
<dbReference type="RefSeq" id="WP_029052500.1">
    <property type="nucleotide sequence ID" value="NZ_CP015108.1"/>
</dbReference>
<dbReference type="CDD" id="cd02966">
    <property type="entry name" value="TlpA_like_family"/>
    <property type="match status" value="1"/>
</dbReference>
<gene>
    <name evidence="4" type="ORF">SporoS204_13745</name>
</gene>
<dbReference type="Pfam" id="PF00578">
    <property type="entry name" value="AhpC-TSA"/>
    <property type="match status" value="1"/>
</dbReference>
<dbReference type="InterPro" id="IPR000866">
    <property type="entry name" value="AhpC/TSA"/>
</dbReference>
<dbReference type="SUPFAM" id="SSF52833">
    <property type="entry name" value="Thioredoxin-like"/>
    <property type="match status" value="1"/>
</dbReference>
<evidence type="ECO:0000256" key="2">
    <source>
        <dbReference type="SAM" id="Phobius"/>
    </source>
</evidence>
<evidence type="ECO:0000313" key="4">
    <source>
        <dbReference type="EMBL" id="ARF15120.1"/>
    </source>
</evidence>
<evidence type="ECO:0000313" key="5">
    <source>
        <dbReference type="Proteomes" id="UP000192486"/>
    </source>
</evidence>
<evidence type="ECO:0000256" key="1">
    <source>
        <dbReference type="ARBA" id="ARBA00023157"/>
    </source>
</evidence>
<dbReference type="InterPro" id="IPR017937">
    <property type="entry name" value="Thioredoxin_CS"/>
</dbReference>
<dbReference type="PROSITE" id="PS51352">
    <property type="entry name" value="THIOREDOXIN_2"/>
    <property type="match status" value="1"/>
</dbReference>
<organism evidence="4 5">
    <name type="scientific">Sporosarcina ureae</name>
    <dbReference type="NCBI Taxonomy" id="1571"/>
    <lineage>
        <taxon>Bacteria</taxon>
        <taxon>Bacillati</taxon>
        <taxon>Bacillota</taxon>
        <taxon>Bacilli</taxon>
        <taxon>Bacillales</taxon>
        <taxon>Caryophanaceae</taxon>
        <taxon>Sporosarcina</taxon>
    </lineage>
</organism>
<dbReference type="EMBL" id="CP015108">
    <property type="protein sequence ID" value="ARF15120.1"/>
    <property type="molecule type" value="Genomic_DNA"/>
</dbReference>
<feature type="transmembrane region" description="Helical" evidence="2">
    <location>
        <begin position="6"/>
        <end position="23"/>
    </location>
</feature>
<keyword evidence="1" id="KW-1015">Disulfide bond</keyword>
<proteinExistence type="predicted"/>
<dbReference type="PANTHER" id="PTHR42852">
    <property type="entry name" value="THIOL:DISULFIDE INTERCHANGE PROTEIN DSBE"/>
    <property type="match status" value="1"/>
</dbReference>
<dbReference type="PANTHER" id="PTHR42852:SF1">
    <property type="entry name" value="THIOREDOXIN-LIKE PROTEIN YNEN"/>
    <property type="match status" value="1"/>
</dbReference>
<dbReference type="PROSITE" id="PS00194">
    <property type="entry name" value="THIOREDOXIN_1"/>
    <property type="match status" value="1"/>
</dbReference>
<sequence length="195" mass="21646">MSKKTLGYIITALIIGALIFIMVQNTVGQKDPVEAPITQVHPEDALQGEEEGLEQYSAAPDFTLETLAGETVTLSELKGKKVILNFWATWCPPCKAEMPHMESFYSKLTDEDQVELIAVNVTESERRGLGEVETFVNSYELSFPIPLDKKAEVTHTYGVMSMPTTYMIDTQGRIAQKVIGPLDEKALNELVDSMD</sequence>
<dbReference type="InterPro" id="IPR050553">
    <property type="entry name" value="Thioredoxin_ResA/DsbE_sf"/>
</dbReference>
<dbReference type="Proteomes" id="UP000192486">
    <property type="component" value="Chromosome"/>
</dbReference>
<keyword evidence="5" id="KW-1185">Reference proteome</keyword>
<dbReference type="InterPro" id="IPR036249">
    <property type="entry name" value="Thioredoxin-like_sf"/>
</dbReference>
<evidence type="ECO:0000259" key="3">
    <source>
        <dbReference type="PROSITE" id="PS51352"/>
    </source>
</evidence>
<keyword evidence="2" id="KW-0812">Transmembrane</keyword>
<keyword evidence="2" id="KW-1133">Transmembrane helix</keyword>
<reference evidence="4 5" key="1">
    <citation type="submission" date="2016-04" db="EMBL/GenBank/DDBJ databases">
        <title>Comparative Genomics and Epigenetics of Sporosarcina ureae.</title>
        <authorList>
            <person name="Oliver A.S."/>
            <person name="Cooper K.K."/>
        </authorList>
    </citation>
    <scope>NUCLEOTIDE SEQUENCE [LARGE SCALE GENOMIC DNA]</scope>
    <source>
        <strain evidence="4 5">S204</strain>
    </source>
</reference>
<dbReference type="Gene3D" id="3.40.30.10">
    <property type="entry name" value="Glutaredoxin"/>
    <property type="match status" value="1"/>
</dbReference>
<name>A0ABN4YW23_SPOUR</name>
<accession>A0ABN4YW23</accession>
<protein>
    <submittedName>
        <fullName evidence="4">Thiol-disulfide oxidoreductase</fullName>
    </submittedName>
</protein>